<sequence>MKLSWLLAVVTAEDLTERLGFNPALIVNTPPGTVESVAKYLQPGVLYQFASQLKSNPPSRLHKPGKQVPLTKKELMDSFEMGYLSFCPGKRVVDFDCICSKEYTDVVEVEDPITQASVIIAAFPKRRTIAVSYSFTRSVRNWLTNVDAILVQMENAPEGVKLHLGFYKHYLSIHNQTMAAVSNLLRTKYKGYDIFASGYSLGACIAVVAAPFWHEFKKTHDTKVQIVSYSGPRTGNLASKLYFESLSVPITRYSNQDDIVTMLPPRSLDYVHTGVEVYEYATQVPNKTNIVACSQDYDEDPNCQWRERYRPTILRHPFPFNAMVPLPPFCNAPPKST</sequence>
<organism evidence="1 2">
    <name type="scientific">Entomophthora muscae</name>
    <dbReference type="NCBI Taxonomy" id="34485"/>
    <lineage>
        <taxon>Eukaryota</taxon>
        <taxon>Fungi</taxon>
        <taxon>Fungi incertae sedis</taxon>
        <taxon>Zoopagomycota</taxon>
        <taxon>Entomophthoromycotina</taxon>
        <taxon>Entomophthoromycetes</taxon>
        <taxon>Entomophthorales</taxon>
        <taxon>Entomophthoraceae</taxon>
        <taxon>Entomophthora</taxon>
    </lineage>
</organism>
<keyword evidence="2" id="KW-1185">Reference proteome</keyword>
<proteinExistence type="predicted"/>
<accession>A0ACC2S886</accession>
<reference evidence="1" key="1">
    <citation type="submission" date="2022-04" db="EMBL/GenBank/DDBJ databases">
        <title>Genome of the entomopathogenic fungus Entomophthora muscae.</title>
        <authorList>
            <person name="Elya C."/>
            <person name="Lovett B.R."/>
            <person name="Lee E."/>
            <person name="Macias A.M."/>
            <person name="Hajek A.E."/>
            <person name="De Bivort B.L."/>
            <person name="Kasson M.T."/>
            <person name="De Fine Licht H.H."/>
            <person name="Stajich J.E."/>
        </authorList>
    </citation>
    <scope>NUCLEOTIDE SEQUENCE</scope>
    <source>
        <strain evidence="1">Berkeley</strain>
    </source>
</reference>
<gene>
    <name evidence="1" type="ORF">DSO57_1012637</name>
</gene>
<name>A0ACC2S886_9FUNG</name>
<evidence type="ECO:0000313" key="1">
    <source>
        <dbReference type="EMBL" id="KAJ9058397.1"/>
    </source>
</evidence>
<comment type="caution">
    <text evidence="1">The sequence shown here is derived from an EMBL/GenBank/DDBJ whole genome shotgun (WGS) entry which is preliminary data.</text>
</comment>
<evidence type="ECO:0000313" key="2">
    <source>
        <dbReference type="Proteomes" id="UP001165960"/>
    </source>
</evidence>
<dbReference type="EMBL" id="QTSX02005725">
    <property type="protein sequence ID" value="KAJ9058397.1"/>
    <property type="molecule type" value="Genomic_DNA"/>
</dbReference>
<dbReference type="Proteomes" id="UP001165960">
    <property type="component" value="Unassembled WGS sequence"/>
</dbReference>
<protein>
    <submittedName>
        <fullName evidence="1">Uncharacterized protein</fullName>
    </submittedName>
</protein>